<dbReference type="RefSeq" id="WP_213411941.1">
    <property type="nucleotide sequence ID" value="NZ_BOVK01000024.1"/>
</dbReference>
<organism evidence="5 6">
    <name type="scientific">Xylanibacillus composti</name>
    <dbReference type="NCBI Taxonomy" id="1572762"/>
    <lineage>
        <taxon>Bacteria</taxon>
        <taxon>Bacillati</taxon>
        <taxon>Bacillota</taxon>
        <taxon>Bacilli</taxon>
        <taxon>Bacillales</taxon>
        <taxon>Paenibacillaceae</taxon>
        <taxon>Xylanibacillus</taxon>
    </lineage>
</organism>
<proteinExistence type="inferred from homology"/>
<accession>A0A8J4H416</accession>
<dbReference type="SUPFAM" id="SSF53335">
    <property type="entry name" value="S-adenosyl-L-methionine-dependent methyltransferases"/>
    <property type="match status" value="1"/>
</dbReference>
<evidence type="ECO:0000256" key="3">
    <source>
        <dbReference type="ARBA" id="ARBA00022679"/>
    </source>
</evidence>
<keyword evidence="2 5" id="KW-0489">Methyltransferase</keyword>
<protein>
    <submittedName>
        <fullName evidence="5">Methyltransferase</fullName>
    </submittedName>
</protein>
<keyword evidence="3" id="KW-0808">Transferase</keyword>
<evidence type="ECO:0000256" key="1">
    <source>
        <dbReference type="ARBA" id="ARBA00008361"/>
    </source>
</evidence>
<sequence>MNSKERFSNRVEVYVKYRPSYPKEALDYLYETVGLQNGGKVADIGAGTGIFTELLLERGSQVTAVEPNREMREAAASKLGHYPNLSLVPGSAEETGLPEQSVDVIVCAQAFHWFDRPAAQAEFRRILKPGGKAVLIWNTRLAHGTPFREAYSRLLETHGTDYSKVRHKNIAPADLALFFKPGGMTEARFPNGQTVDVEALRGRVISSSYMPLPGDAGYEPMMKDLQRMFDQHQQDGYVHVDYETEVFWGEV</sequence>
<dbReference type="InterPro" id="IPR013216">
    <property type="entry name" value="Methyltransf_11"/>
</dbReference>
<gene>
    <name evidence="5" type="ORF">XYCOK13_19600</name>
</gene>
<dbReference type="InterPro" id="IPR029063">
    <property type="entry name" value="SAM-dependent_MTases_sf"/>
</dbReference>
<comment type="caution">
    <text evidence="5">The sequence shown here is derived from an EMBL/GenBank/DDBJ whole genome shotgun (WGS) entry which is preliminary data.</text>
</comment>
<evidence type="ECO:0000256" key="2">
    <source>
        <dbReference type="ARBA" id="ARBA00022603"/>
    </source>
</evidence>
<dbReference type="GO" id="GO:0008757">
    <property type="term" value="F:S-adenosylmethionine-dependent methyltransferase activity"/>
    <property type="evidence" value="ECO:0007669"/>
    <property type="project" value="InterPro"/>
</dbReference>
<feature type="domain" description="Methyltransferase type 11" evidence="4">
    <location>
        <begin position="43"/>
        <end position="134"/>
    </location>
</feature>
<dbReference type="InterPro" id="IPR051052">
    <property type="entry name" value="Diverse_substrate_MTase"/>
</dbReference>
<dbReference type="AlphaFoldDB" id="A0A8J4H416"/>
<comment type="similarity">
    <text evidence="1">Belongs to the methyltransferase superfamily.</text>
</comment>
<dbReference type="Gene3D" id="3.40.50.150">
    <property type="entry name" value="Vaccinia Virus protein VP39"/>
    <property type="match status" value="1"/>
</dbReference>
<evidence type="ECO:0000259" key="4">
    <source>
        <dbReference type="Pfam" id="PF08241"/>
    </source>
</evidence>
<name>A0A8J4H416_9BACL</name>
<dbReference type="CDD" id="cd02440">
    <property type="entry name" value="AdoMet_MTases"/>
    <property type="match status" value="1"/>
</dbReference>
<reference evidence="5" key="1">
    <citation type="submission" date="2021-04" db="EMBL/GenBank/DDBJ databases">
        <title>Draft genome sequence of Xylanibacillus composti strain K13.</title>
        <authorList>
            <person name="Uke A."/>
            <person name="Chhe C."/>
            <person name="Baramee S."/>
            <person name="Kosugi A."/>
        </authorList>
    </citation>
    <scope>NUCLEOTIDE SEQUENCE</scope>
    <source>
        <strain evidence="5">K13</strain>
    </source>
</reference>
<evidence type="ECO:0000313" key="5">
    <source>
        <dbReference type="EMBL" id="GIQ69136.1"/>
    </source>
</evidence>
<keyword evidence="6" id="KW-1185">Reference proteome</keyword>
<evidence type="ECO:0000313" key="6">
    <source>
        <dbReference type="Proteomes" id="UP000677918"/>
    </source>
</evidence>
<dbReference type="EMBL" id="BOVK01000024">
    <property type="protein sequence ID" value="GIQ69136.1"/>
    <property type="molecule type" value="Genomic_DNA"/>
</dbReference>
<dbReference type="PANTHER" id="PTHR44942">
    <property type="entry name" value="METHYLTRANSF_11 DOMAIN-CONTAINING PROTEIN"/>
    <property type="match status" value="1"/>
</dbReference>
<dbReference type="PANTHER" id="PTHR44942:SF4">
    <property type="entry name" value="METHYLTRANSFERASE TYPE 11 DOMAIN-CONTAINING PROTEIN"/>
    <property type="match status" value="1"/>
</dbReference>
<dbReference type="Pfam" id="PF08241">
    <property type="entry name" value="Methyltransf_11"/>
    <property type="match status" value="1"/>
</dbReference>
<dbReference type="Proteomes" id="UP000677918">
    <property type="component" value="Unassembled WGS sequence"/>
</dbReference>
<dbReference type="GO" id="GO:0032259">
    <property type="term" value="P:methylation"/>
    <property type="evidence" value="ECO:0007669"/>
    <property type="project" value="UniProtKB-KW"/>
</dbReference>